<comment type="caution">
    <text evidence="2">The sequence shown here is derived from an EMBL/GenBank/DDBJ whole genome shotgun (WGS) entry which is preliminary data.</text>
</comment>
<feature type="region of interest" description="Disordered" evidence="1">
    <location>
        <begin position="54"/>
        <end position="75"/>
    </location>
</feature>
<sequence length="75" mass="8653">MDYDEKMKKVCPVCGSSDLYYEVGGYMGMIYHCKNCDYIGALVVEANQEMIDQIREEYESTDDDDVKEDDDNTSE</sequence>
<accession>A0A424YY94</accession>
<proteinExistence type="predicted"/>
<organism evidence="2 3">
    <name type="scientific">Methanosalsum natronophilum</name>
    <dbReference type="NCBI Taxonomy" id="768733"/>
    <lineage>
        <taxon>Archaea</taxon>
        <taxon>Methanobacteriati</taxon>
        <taxon>Methanobacteriota</taxon>
        <taxon>Stenosarchaea group</taxon>
        <taxon>Methanomicrobia</taxon>
        <taxon>Methanosarcinales</taxon>
        <taxon>Methanosarcinaceae</taxon>
        <taxon>Methanosalsum</taxon>
    </lineage>
</organism>
<evidence type="ECO:0000313" key="3">
    <source>
        <dbReference type="Proteomes" id="UP000284763"/>
    </source>
</evidence>
<protein>
    <submittedName>
        <fullName evidence="2">Uncharacterized protein</fullName>
    </submittedName>
</protein>
<dbReference type="EMBL" id="QZAB01000292">
    <property type="protein sequence ID" value="RQD85572.1"/>
    <property type="molecule type" value="Genomic_DNA"/>
</dbReference>
<name>A0A424YY94_9EURY</name>
<feature type="compositionally biased region" description="Acidic residues" evidence="1">
    <location>
        <begin position="59"/>
        <end position="75"/>
    </location>
</feature>
<reference evidence="2 3" key="1">
    <citation type="submission" date="2018-08" db="EMBL/GenBank/DDBJ databases">
        <title>The metabolism and importance of syntrophic acetate oxidation coupled to methane or sulfide production in haloalkaline environments.</title>
        <authorList>
            <person name="Timmers P.H.A."/>
            <person name="Vavourakis C.D."/>
            <person name="Sorokin D.Y."/>
            <person name="Sinninghe Damste J.S."/>
            <person name="Muyzer G."/>
            <person name="Stams A.J.M."/>
            <person name="Plugge C.M."/>
        </authorList>
    </citation>
    <scope>NUCLEOTIDE SEQUENCE [LARGE SCALE GENOMIC DNA]</scope>
    <source>
        <strain evidence="2">MSAO_Arc3</strain>
    </source>
</reference>
<dbReference type="AlphaFoldDB" id="A0A424YY94"/>
<evidence type="ECO:0000313" key="2">
    <source>
        <dbReference type="EMBL" id="RQD85572.1"/>
    </source>
</evidence>
<dbReference type="Proteomes" id="UP000284763">
    <property type="component" value="Unassembled WGS sequence"/>
</dbReference>
<gene>
    <name evidence="2" type="ORF">D5R95_04500</name>
</gene>
<evidence type="ECO:0000256" key="1">
    <source>
        <dbReference type="SAM" id="MobiDB-lite"/>
    </source>
</evidence>